<evidence type="ECO:0000313" key="2">
    <source>
        <dbReference type="EMBL" id="TKD01532.1"/>
    </source>
</evidence>
<dbReference type="GO" id="GO:0006974">
    <property type="term" value="P:DNA damage response"/>
    <property type="evidence" value="ECO:0007669"/>
    <property type="project" value="TreeGrafter"/>
</dbReference>
<dbReference type="EMBL" id="SSMQ01000039">
    <property type="protein sequence ID" value="TKD01532.1"/>
    <property type="molecule type" value="Genomic_DNA"/>
</dbReference>
<dbReference type="InterPro" id="IPR052022">
    <property type="entry name" value="26kDa_periplasmic_antigen"/>
</dbReference>
<feature type="chain" id="PRO_5020474260" evidence="1">
    <location>
        <begin position="26"/>
        <end position="258"/>
    </location>
</feature>
<keyword evidence="1" id="KW-0732">Signal</keyword>
<dbReference type="Gene3D" id="3.30.70.2970">
    <property type="entry name" value="Protein of unknown function (DUF541), domain 2"/>
    <property type="match status" value="1"/>
</dbReference>
<dbReference type="InterPro" id="IPR007497">
    <property type="entry name" value="SIMPL/DUF541"/>
</dbReference>
<dbReference type="AlphaFoldDB" id="A0A4U1J348"/>
<evidence type="ECO:0000256" key="1">
    <source>
        <dbReference type="SAM" id="SignalP"/>
    </source>
</evidence>
<accession>A0A4U1J348</accession>
<gene>
    <name evidence="2" type="ORF">E8A74_31035</name>
</gene>
<evidence type="ECO:0000313" key="3">
    <source>
        <dbReference type="Proteomes" id="UP000309215"/>
    </source>
</evidence>
<dbReference type="Gene3D" id="3.30.110.170">
    <property type="entry name" value="Protein of unknown function (DUF541), domain 1"/>
    <property type="match status" value="1"/>
</dbReference>
<dbReference type="Proteomes" id="UP000309215">
    <property type="component" value="Unassembled WGS sequence"/>
</dbReference>
<organism evidence="2 3">
    <name type="scientific">Polyangium fumosum</name>
    <dbReference type="NCBI Taxonomy" id="889272"/>
    <lineage>
        <taxon>Bacteria</taxon>
        <taxon>Pseudomonadati</taxon>
        <taxon>Myxococcota</taxon>
        <taxon>Polyangia</taxon>
        <taxon>Polyangiales</taxon>
        <taxon>Polyangiaceae</taxon>
        <taxon>Polyangium</taxon>
    </lineage>
</organism>
<dbReference type="PANTHER" id="PTHR34387">
    <property type="entry name" value="SLR1258 PROTEIN"/>
    <property type="match status" value="1"/>
</dbReference>
<feature type="signal peptide" evidence="1">
    <location>
        <begin position="1"/>
        <end position="25"/>
    </location>
</feature>
<dbReference type="PANTHER" id="PTHR34387:SF2">
    <property type="entry name" value="SLR1258 PROTEIN"/>
    <property type="match status" value="1"/>
</dbReference>
<proteinExistence type="predicted"/>
<dbReference type="RefSeq" id="WP_136932730.1">
    <property type="nucleotide sequence ID" value="NZ_SSMQ01000039.1"/>
</dbReference>
<sequence length="258" mass="27265">MTNTTKLFALLATCMMSVVSTPAFSAEPSDAADTEDKVPTVTVAGLGEVMVAPDSLRTSISIRARATTLAEARAEAARNTRSVIQALEGLRIQDLQVRTVEITVTPIPERQPEELGETTEPRIIGYQAESSLSVALRAVGIEALRVQGPRILDAALGAGANVVGGLDFFLSQPREAHRLALAAAVRDAEANAKVVAGAARVELRGLRSITTEVSPFFEGQQAMYAQEMAGGAGVIDFPVEPGEIRVTTQVTASFEFAE</sequence>
<dbReference type="Pfam" id="PF04402">
    <property type="entry name" value="SIMPL"/>
    <property type="match status" value="1"/>
</dbReference>
<reference evidence="2 3" key="1">
    <citation type="submission" date="2019-04" db="EMBL/GenBank/DDBJ databases">
        <authorList>
            <person name="Li Y."/>
            <person name="Wang J."/>
        </authorList>
    </citation>
    <scope>NUCLEOTIDE SEQUENCE [LARGE SCALE GENOMIC DNA]</scope>
    <source>
        <strain evidence="2 3">DSM 14668</strain>
    </source>
</reference>
<protein>
    <submittedName>
        <fullName evidence="2">DUF541 domain-containing protein</fullName>
    </submittedName>
</protein>
<keyword evidence="3" id="KW-1185">Reference proteome</keyword>
<comment type="caution">
    <text evidence="2">The sequence shown here is derived from an EMBL/GenBank/DDBJ whole genome shotgun (WGS) entry which is preliminary data.</text>
</comment>
<dbReference type="OrthoDB" id="5519392at2"/>
<name>A0A4U1J348_9BACT</name>